<sequence>MNDGFFCCAQALRRVSIRLGLFLSFAFTALLPALAQAADLVPMKPVQVTPSAWYVEGVSALGSSANQNFISNAGFVVTPEGVVVIDALGSPALAERLMAEIAKITPQPVKWVIVTHYHADHIYGLQAFQKAGARIVAHRAAREYLNSETARLRLEASRQDLAPWIDENTRLVPPDEWVDDERRLRLGGVDFVIKHLGPAHTPEDLAVYVPSERLLFAGDLVFRSRIPFVGQADSGHWIQALDVLLGFDATVVVPGHGPLSAEPRKDMQLTRDYLAYLRKTMGEAARNLEPFESAYEATDWSAFEALPLFKVANRMNAYNTYLLMERESK</sequence>
<dbReference type="Proteomes" id="UP000272193">
    <property type="component" value="Unassembled WGS sequence"/>
</dbReference>
<dbReference type="InterPro" id="IPR036866">
    <property type="entry name" value="RibonucZ/Hydroxyglut_hydro"/>
</dbReference>
<protein>
    <submittedName>
        <fullName evidence="3">Glyoxylase-like metal-dependent hydrolase (Beta-lactamase superfamily II)</fullName>
    </submittedName>
</protein>
<dbReference type="InterPro" id="IPR050855">
    <property type="entry name" value="NDM-1-like"/>
</dbReference>
<evidence type="ECO:0000313" key="4">
    <source>
        <dbReference type="Proteomes" id="UP000272193"/>
    </source>
</evidence>
<dbReference type="PANTHER" id="PTHR42951:SF20">
    <property type="entry name" value="BETA LACTAMASE"/>
    <property type="match status" value="1"/>
</dbReference>
<accession>A0A3N4UA57</accession>
<feature type="signal peptide" evidence="1">
    <location>
        <begin position="1"/>
        <end position="37"/>
    </location>
</feature>
<dbReference type="SUPFAM" id="SSF56281">
    <property type="entry name" value="Metallo-hydrolase/oxidoreductase"/>
    <property type="match status" value="1"/>
</dbReference>
<keyword evidence="1" id="KW-0732">Signal</keyword>
<comment type="caution">
    <text evidence="3">The sequence shown here is derived from an EMBL/GenBank/DDBJ whole genome shotgun (WGS) entry which is preliminary data.</text>
</comment>
<reference evidence="3 4" key="1">
    <citation type="submission" date="2018-11" db="EMBL/GenBank/DDBJ databases">
        <title>Genomic Encyclopedia of Type Strains, Phase IV (KMG-IV): sequencing the most valuable type-strain genomes for metagenomic binning, comparative biology and taxonomic classification.</title>
        <authorList>
            <person name="Goeker M."/>
        </authorList>
    </citation>
    <scope>NUCLEOTIDE SEQUENCE [LARGE SCALE GENOMIC DNA]</scope>
    <source>
        <strain evidence="3 4">DSM 101684</strain>
    </source>
</reference>
<dbReference type="SMART" id="SM00849">
    <property type="entry name" value="Lactamase_B"/>
    <property type="match status" value="1"/>
</dbReference>
<dbReference type="InterPro" id="IPR001279">
    <property type="entry name" value="Metallo-B-lactamas"/>
</dbReference>
<dbReference type="CDD" id="cd16282">
    <property type="entry name" value="metallo-hydrolase-like_MBL-fold"/>
    <property type="match status" value="1"/>
</dbReference>
<feature type="domain" description="Metallo-beta-lactamase" evidence="2">
    <location>
        <begin position="70"/>
        <end position="256"/>
    </location>
</feature>
<dbReference type="PANTHER" id="PTHR42951">
    <property type="entry name" value="METALLO-BETA-LACTAMASE DOMAIN-CONTAINING"/>
    <property type="match status" value="1"/>
</dbReference>
<name>A0A3N4UA57_9BURK</name>
<evidence type="ECO:0000313" key="3">
    <source>
        <dbReference type="EMBL" id="RPE67626.1"/>
    </source>
</evidence>
<evidence type="ECO:0000256" key="1">
    <source>
        <dbReference type="SAM" id="SignalP"/>
    </source>
</evidence>
<keyword evidence="3" id="KW-0378">Hydrolase</keyword>
<organism evidence="3 4">
    <name type="scientific">Tibeticola sediminis</name>
    <dbReference type="NCBI Taxonomy" id="1917811"/>
    <lineage>
        <taxon>Bacteria</taxon>
        <taxon>Pseudomonadati</taxon>
        <taxon>Pseudomonadota</taxon>
        <taxon>Betaproteobacteria</taxon>
        <taxon>Burkholderiales</taxon>
        <taxon>Comamonadaceae</taxon>
        <taxon>Tibeticola</taxon>
    </lineage>
</organism>
<evidence type="ECO:0000259" key="2">
    <source>
        <dbReference type="SMART" id="SM00849"/>
    </source>
</evidence>
<keyword evidence="4" id="KW-1185">Reference proteome</keyword>
<feature type="chain" id="PRO_5018030865" evidence="1">
    <location>
        <begin position="38"/>
        <end position="329"/>
    </location>
</feature>
<gene>
    <name evidence="3" type="ORF">EDC62_1506</name>
</gene>
<dbReference type="AlphaFoldDB" id="A0A3N4UA57"/>
<dbReference type="GO" id="GO:0016787">
    <property type="term" value="F:hydrolase activity"/>
    <property type="evidence" value="ECO:0007669"/>
    <property type="project" value="UniProtKB-KW"/>
</dbReference>
<dbReference type="EMBL" id="RKQL01000003">
    <property type="protein sequence ID" value="RPE67626.1"/>
    <property type="molecule type" value="Genomic_DNA"/>
</dbReference>
<dbReference type="Gene3D" id="3.60.15.10">
    <property type="entry name" value="Ribonuclease Z/Hydroxyacylglutathione hydrolase-like"/>
    <property type="match status" value="1"/>
</dbReference>
<dbReference type="Pfam" id="PF00753">
    <property type="entry name" value="Lactamase_B"/>
    <property type="match status" value="1"/>
</dbReference>
<proteinExistence type="predicted"/>